<evidence type="ECO:0000313" key="2">
    <source>
        <dbReference type="EMBL" id="MBC6323118.1"/>
    </source>
</evidence>
<dbReference type="EMBL" id="JACSEP010000010">
    <property type="protein sequence ID" value="MBC6323118.1"/>
    <property type="molecule type" value="Genomic_DNA"/>
</dbReference>
<name>A0AAW3XHB0_9ENTR</name>
<reference evidence="2" key="1">
    <citation type="submission" date="2020-08" db="EMBL/GenBank/DDBJ databases">
        <title>Distribution of Beta-Lactamase Producing Gram-Negative Bacterial Isolates in Isabela River of Santo Domingo, Dominican Republic.</title>
        <authorList>
            <person name="Calderon V."/>
            <person name="Del Rosario C."/>
            <person name="Duarte A."/>
            <person name="Bonnelly R."/>
            <person name="Barauna R."/>
            <person name="Ramos R.T."/>
            <person name="Perdomo O.P."/>
            <person name="Rodriguez De Francisco L.E."/>
            <person name="Franco De Los Santos E.F."/>
        </authorList>
    </citation>
    <scope>NUCLEOTIDE SEQUENCE</scope>
    <source>
        <strain evidence="2">INTEC_BI4_1.1</strain>
    </source>
</reference>
<gene>
    <name evidence="2" type="ORF">H9R40_07680</name>
</gene>
<sequence length="212" mass="23387">MSTRDNASTPLSIPSLYAGELVEKLLPHTPVKSYPARRTLYISSNNANFFYIIAEGKVELCREDSIVIAIGKAPLVLGLGSITNMYEGMFIRTLTTCKIGMLSAQEALGLIEKEDLWRPLANHMLIIAAKLYTVGMQLSAPTTYEIICSQLHELMSEDESVRGSITAERYIRNKTPLSRSGVMKILSSLKSGGYINIEQGKLISIGVLPKKY</sequence>
<dbReference type="RefSeq" id="WP_187173813.1">
    <property type="nucleotide sequence ID" value="NZ_JACSEP010000010.1"/>
</dbReference>
<feature type="domain" description="Cyclic nucleotide-binding" evidence="1">
    <location>
        <begin position="32"/>
        <end position="103"/>
    </location>
</feature>
<organism evidence="2 3">
    <name type="scientific">Enterobacter kobei</name>
    <dbReference type="NCBI Taxonomy" id="208224"/>
    <lineage>
        <taxon>Bacteria</taxon>
        <taxon>Pseudomonadati</taxon>
        <taxon>Pseudomonadota</taxon>
        <taxon>Gammaproteobacteria</taxon>
        <taxon>Enterobacterales</taxon>
        <taxon>Enterobacteriaceae</taxon>
        <taxon>Enterobacter</taxon>
        <taxon>Enterobacter cloacae complex</taxon>
    </lineage>
</organism>
<accession>A0AAW3XHB0</accession>
<comment type="caution">
    <text evidence="2">The sequence shown here is derived from an EMBL/GenBank/DDBJ whole genome shotgun (WGS) entry which is preliminary data.</text>
</comment>
<dbReference type="Pfam" id="PF15977">
    <property type="entry name" value="HTH_46"/>
    <property type="match status" value="1"/>
</dbReference>
<dbReference type="InterPro" id="IPR018490">
    <property type="entry name" value="cNMP-bd_dom_sf"/>
</dbReference>
<dbReference type="Gene3D" id="2.60.120.10">
    <property type="entry name" value="Jelly Rolls"/>
    <property type="match status" value="1"/>
</dbReference>
<dbReference type="SUPFAM" id="SSF51206">
    <property type="entry name" value="cAMP-binding domain-like"/>
    <property type="match status" value="1"/>
</dbReference>
<proteinExistence type="predicted"/>
<protein>
    <submittedName>
        <fullName evidence="2">Helix-turn-helix domain-containing protein</fullName>
    </submittedName>
</protein>
<dbReference type="InterPro" id="IPR000595">
    <property type="entry name" value="cNMP-bd_dom"/>
</dbReference>
<dbReference type="InterPro" id="IPR041687">
    <property type="entry name" value="HTH_46"/>
</dbReference>
<dbReference type="AlphaFoldDB" id="A0AAW3XHB0"/>
<evidence type="ECO:0000313" key="3">
    <source>
        <dbReference type="Proteomes" id="UP000613022"/>
    </source>
</evidence>
<dbReference type="PROSITE" id="PS50042">
    <property type="entry name" value="CNMP_BINDING_3"/>
    <property type="match status" value="1"/>
</dbReference>
<dbReference type="InterPro" id="IPR014710">
    <property type="entry name" value="RmlC-like_jellyroll"/>
</dbReference>
<evidence type="ECO:0000259" key="1">
    <source>
        <dbReference type="PROSITE" id="PS50042"/>
    </source>
</evidence>
<dbReference type="Proteomes" id="UP000613022">
    <property type="component" value="Unassembled WGS sequence"/>
</dbReference>